<proteinExistence type="predicted"/>
<keyword evidence="3" id="KW-1185">Reference proteome</keyword>
<feature type="signal peptide" evidence="1">
    <location>
        <begin position="1"/>
        <end position="22"/>
    </location>
</feature>
<evidence type="ECO:0000256" key="1">
    <source>
        <dbReference type="SAM" id="SignalP"/>
    </source>
</evidence>
<evidence type="ECO:0000313" key="3">
    <source>
        <dbReference type="Proteomes" id="UP000002033"/>
    </source>
</evidence>
<organism evidence="2 3">
    <name type="scientific">Hyphomicrobium denitrificans (strain ATCC 51888 / DSM 1869 / NCIMB 11706 / TK 0415)</name>
    <dbReference type="NCBI Taxonomy" id="582899"/>
    <lineage>
        <taxon>Bacteria</taxon>
        <taxon>Pseudomonadati</taxon>
        <taxon>Pseudomonadota</taxon>
        <taxon>Alphaproteobacteria</taxon>
        <taxon>Hyphomicrobiales</taxon>
        <taxon>Hyphomicrobiaceae</taxon>
        <taxon>Hyphomicrobium</taxon>
    </lineage>
</organism>
<sequence length="85" mass="9392" precursor="true">MHRSVFIAVGLCVLTCSAPAHAIGLGEAGELEHARANARAGGPLSERDAELLERYGCLSGTESTFCKRQSQHTRDRAQRRRHKKY</sequence>
<keyword evidence="1" id="KW-0732">Signal</keyword>
<gene>
    <name evidence="2" type="ordered locus">Hden_0074</name>
</gene>
<accession>D8JPL0</accession>
<dbReference type="KEGG" id="hdn:Hden_0074"/>
<dbReference type="AlphaFoldDB" id="D8JPL0"/>
<dbReference type="EMBL" id="CP002083">
    <property type="protein sequence ID" value="ADJ21901.1"/>
    <property type="molecule type" value="Genomic_DNA"/>
</dbReference>
<feature type="chain" id="PRO_5003116077" evidence="1">
    <location>
        <begin position="23"/>
        <end position="85"/>
    </location>
</feature>
<name>D8JPL0_HYPDA</name>
<evidence type="ECO:0000313" key="2">
    <source>
        <dbReference type="EMBL" id="ADJ21901.1"/>
    </source>
</evidence>
<reference evidence="3" key="1">
    <citation type="journal article" date="2011" name="J. Bacteriol.">
        <title>Genome sequences of eight morphologically diverse alphaproteobacteria.</title>
        <authorList>
            <consortium name="US DOE Joint Genome Institute"/>
            <person name="Brown P.J."/>
            <person name="Kysela D.T."/>
            <person name="Buechlein A."/>
            <person name="Hemmerich C."/>
            <person name="Brun Y.V."/>
        </authorList>
    </citation>
    <scope>NUCLEOTIDE SEQUENCE [LARGE SCALE GENOMIC DNA]</scope>
    <source>
        <strain evidence="3">ATCC 51888 / DSM 1869 / NCIB 11706 / TK 0415</strain>
    </source>
</reference>
<protein>
    <submittedName>
        <fullName evidence="2">Uncharacterized protein</fullName>
    </submittedName>
</protein>
<dbReference type="HOGENOM" id="CLU_2508218_0_0_5"/>
<dbReference type="Proteomes" id="UP000002033">
    <property type="component" value="Chromosome"/>
</dbReference>